<feature type="compositionally biased region" description="Pro residues" evidence="1">
    <location>
        <begin position="38"/>
        <end position="47"/>
    </location>
</feature>
<evidence type="ECO:0000256" key="2">
    <source>
        <dbReference type="SAM" id="SignalP"/>
    </source>
</evidence>
<evidence type="ECO:0000313" key="5">
    <source>
        <dbReference type="Proteomes" id="UP000256345"/>
    </source>
</evidence>
<keyword evidence="2" id="KW-0732">Signal</keyword>
<dbReference type="Proteomes" id="UP000256345">
    <property type="component" value="Unassembled WGS sequence"/>
</dbReference>
<sequence length="253" mass="26767">MHIVRNALLCAVLIGGGGVAWAEAPEPAKTAKPAATPAAPPTSPAPAPSALDPSKGTEVGMVFESWLTPHQEGDEEANTPSSVPKQFRSQTPSLSRAEREAAGHRGHGQLRFSKDLSRAWVDVKIEGVNTAEINMFHIHCGKPGILGPILVDFSVATDLKSNLADGMFSVEIRNEHIVKTTEHGHGSVIGAFTMGCIIPSPSLSGAKPTKVLTVAGMAQMAQSGDLYFNLHTTGQTYYGDIRGQLLPAEKTTR</sequence>
<dbReference type="Pfam" id="PF07452">
    <property type="entry name" value="CHRD"/>
    <property type="match status" value="1"/>
</dbReference>
<proteinExistence type="predicted"/>
<gene>
    <name evidence="4" type="ORF">ATI61_113163</name>
</gene>
<comment type="caution">
    <text evidence="4">The sequence shown here is derived from an EMBL/GenBank/DDBJ whole genome shotgun (WGS) entry which is preliminary data.</text>
</comment>
<name>A0ABX9JRD6_9BACT</name>
<feature type="chain" id="PRO_5046366744" evidence="2">
    <location>
        <begin position="23"/>
        <end position="253"/>
    </location>
</feature>
<feature type="domain" description="CHRD" evidence="3">
    <location>
        <begin position="101"/>
        <end position="245"/>
    </location>
</feature>
<evidence type="ECO:0000256" key="1">
    <source>
        <dbReference type="SAM" id="MobiDB-lite"/>
    </source>
</evidence>
<feature type="signal peptide" evidence="2">
    <location>
        <begin position="1"/>
        <end position="22"/>
    </location>
</feature>
<reference evidence="4 5" key="1">
    <citation type="submission" date="2018-08" db="EMBL/GenBank/DDBJ databases">
        <title>Genomic Encyclopedia of Archaeal and Bacterial Type Strains, Phase II (KMG-II): from individual species to whole genera.</title>
        <authorList>
            <person name="Goeker M."/>
        </authorList>
    </citation>
    <scope>NUCLEOTIDE SEQUENCE [LARGE SCALE GENOMIC DNA]</scope>
    <source>
        <strain evidence="4 5">DSM 2261</strain>
    </source>
</reference>
<evidence type="ECO:0000259" key="3">
    <source>
        <dbReference type="Pfam" id="PF07452"/>
    </source>
</evidence>
<protein>
    <submittedName>
        <fullName evidence="4">CHRD domain-containing protein</fullName>
    </submittedName>
</protein>
<accession>A0ABX9JRD6</accession>
<feature type="region of interest" description="Disordered" evidence="1">
    <location>
        <begin position="30"/>
        <end position="55"/>
    </location>
</feature>
<organism evidence="4 5">
    <name type="scientific">Archangium gephyra</name>
    <dbReference type="NCBI Taxonomy" id="48"/>
    <lineage>
        <taxon>Bacteria</taxon>
        <taxon>Pseudomonadati</taxon>
        <taxon>Myxococcota</taxon>
        <taxon>Myxococcia</taxon>
        <taxon>Myxococcales</taxon>
        <taxon>Cystobacterineae</taxon>
        <taxon>Archangiaceae</taxon>
        <taxon>Archangium</taxon>
    </lineage>
</organism>
<evidence type="ECO:0000313" key="4">
    <source>
        <dbReference type="EMBL" id="REG25099.1"/>
    </source>
</evidence>
<dbReference type="EMBL" id="QUMU01000013">
    <property type="protein sequence ID" value="REG25099.1"/>
    <property type="molecule type" value="Genomic_DNA"/>
</dbReference>
<dbReference type="RefSeq" id="WP_082175296.1">
    <property type="nucleotide sequence ID" value="NZ_CP011509.1"/>
</dbReference>
<dbReference type="InterPro" id="IPR010895">
    <property type="entry name" value="CHRD"/>
</dbReference>
<keyword evidence="5" id="KW-1185">Reference proteome</keyword>
<feature type="compositionally biased region" description="Polar residues" evidence="1">
    <location>
        <begin position="78"/>
        <end position="94"/>
    </location>
</feature>
<feature type="region of interest" description="Disordered" evidence="1">
    <location>
        <begin position="71"/>
        <end position="109"/>
    </location>
</feature>